<keyword evidence="4" id="KW-0479">Metal-binding</keyword>
<sequence length="154" mass="17072">MKRCSVALPFSDGRVLLGLKKTGFGAGKLVDVGGKIEVGETPREAAIRELFEETGLRALELRDAGVVMHEFAGRPSWSLWVHVFVVTRWEGEATESDEVTPEWHAVDALPYDRMWADAPHWVPSVLRGETAALHFQFGEDGESLQSVRALKLDS</sequence>
<feature type="domain" description="Nudix hydrolase" evidence="22">
    <location>
        <begin position="1"/>
        <end position="130"/>
    </location>
</feature>
<comment type="catalytic activity">
    <reaction evidence="10">
        <text>2-oxo-ATP + H2O = 2-oxo-AMP + diphosphate + H(+)</text>
        <dbReference type="Rhea" id="RHEA:67392"/>
        <dbReference type="ChEBI" id="CHEBI:15377"/>
        <dbReference type="ChEBI" id="CHEBI:15378"/>
        <dbReference type="ChEBI" id="CHEBI:33019"/>
        <dbReference type="ChEBI" id="CHEBI:71395"/>
        <dbReference type="ChEBI" id="CHEBI:172878"/>
    </reaction>
    <physiologicalReaction direction="left-to-right" evidence="10">
        <dbReference type="Rhea" id="RHEA:67393"/>
    </physiologicalReaction>
</comment>
<dbReference type="EMBL" id="QJSX01000003">
    <property type="protein sequence ID" value="PYE55209.1"/>
    <property type="molecule type" value="Genomic_DNA"/>
</dbReference>
<reference evidence="23 24" key="1">
    <citation type="submission" date="2018-06" db="EMBL/GenBank/DDBJ databases">
        <title>Genomic Encyclopedia of Type Strains, Phase IV (KMG-IV): sequencing the most valuable type-strain genomes for metagenomic binning, comparative biology and taxonomic classification.</title>
        <authorList>
            <person name="Goeker M."/>
        </authorList>
    </citation>
    <scope>NUCLEOTIDE SEQUENCE [LARGE SCALE GENOMIC DNA]</scope>
    <source>
        <strain evidence="23 24">DSM 18048</strain>
    </source>
</reference>
<dbReference type="PANTHER" id="PTHR43758:SF2">
    <property type="entry name" value="OXIDIZED PURINE NUCLEOSIDE TRIPHOSPHATE HYDROLASE"/>
    <property type="match status" value="1"/>
</dbReference>
<dbReference type="Proteomes" id="UP000248326">
    <property type="component" value="Unassembled WGS sequence"/>
</dbReference>
<dbReference type="GO" id="GO:0008413">
    <property type="term" value="F:8-oxo-7,8-dihydroguanosine triphosphate pyrophosphatase activity"/>
    <property type="evidence" value="ECO:0007669"/>
    <property type="project" value="InterPro"/>
</dbReference>
<evidence type="ECO:0000256" key="3">
    <source>
        <dbReference type="ARBA" id="ARBA00011245"/>
    </source>
</evidence>
<name>A0A318SL18_9DEIO</name>
<evidence type="ECO:0000256" key="20">
    <source>
        <dbReference type="ARBA" id="ARBA00049032"/>
    </source>
</evidence>
<evidence type="ECO:0000256" key="6">
    <source>
        <dbReference type="ARBA" id="ARBA00022842"/>
    </source>
</evidence>
<evidence type="ECO:0000313" key="24">
    <source>
        <dbReference type="Proteomes" id="UP000248326"/>
    </source>
</evidence>
<comment type="catalytic activity">
    <reaction evidence="7">
        <text>8-oxo-dATP + H2O = 8-oxo-dAMP + diphosphate + H(+)</text>
        <dbReference type="Rhea" id="RHEA:65396"/>
        <dbReference type="ChEBI" id="CHEBI:15377"/>
        <dbReference type="ChEBI" id="CHEBI:15378"/>
        <dbReference type="ChEBI" id="CHEBI:33019"/>
        <dbReference type="ChEBI" id="CHEBI:71361"/>
        <dbReference type="ChEBI" id="CHEBI:172871"/>
    </reaction>
    <physiologicalReaction direction="left-to-right" evidence="7">
        <dbReference type="Rhea" id="RHEA:65397"/>
    </physiologicalReaction>
</comment>
<keyword evidence="24" id="KW-1185">Reference proteome</keyword>
<evidence type="ECO:0000256" key="4">
    <source>
        <dbReference type="ARBA" id="ARBA00022723"/>
    </source>
</evidence>
<comment type="catalytic activity">
    <reaction evidence="20">
        <text>N(6)-methyl-dATP + H2O = N(6)-methyl-dAMP + diphosphate + H(+)</text>
        <dbReference type="Rhea" id="RHEA:67604"/>
        <dbReference type="ChEBI" id="CHEBI:15377"/>
        <dbReference type="ChEBI" id="CHEBI:15378"/>
        <dbReference type="ChEBI" id="CHEBI:33019"/>
        <dbReference type="ChEBI" id="CHEBI:169976"/>
        <dbReference type="ChEBI" id="CHEBI:172872"/>
    </reaction>
    <physiologicalReaction direction="left-to-right" evidence="20">
        <dbReference type="Rhea" id="RHEA:67605"/>
    </physiologicalReaction>
</comment>
<comment type="catalytic activity">
    <reaction evidence="19">
        <text>O(6)-methyl-dGTP + H2O = O(6)-methyl-dGMP + diphosphate + H(+)</text>
        <dbReference type="Rhea" id="RHEA:67600"/>
        <dbReference type="ChEBI" id="CHEBI:15377"/>
        <dbReference type="ChEBI" id="CHEBI:15378"/>
        <dbReference type="ChEBI" id="CHEBI:33019"/>
        <dbReference type="ChEBI" id="CHEBI:169974"/>
        <dbReference type="ChEBI" id="CHEBI:169975"/>
    </reaction>
    <physiologicalReaction direction="left-to-right" evidence="19">
        <dbReference type="Rhea" id="RHEA:67601"/>
    </physiologicalReaction>
</comment>
<dbReference type="AlphaFoldDB" id="A0A318SL18"/>
<dbReference type="InterPro" id="IPR015797">
    <property type="entry name" value="NUDIX_hydrolase-like_dom_sf"/>
</dbReference>
<dbReference type="PANTHER" id="PTHR43758">
    <property type="entry name" value="7,8-DIHYDRO-8-OXOGUANINE TRIPHOSPHATASE"/>
    <property type="match status" value="1"/>
</dbReference>
<evidence type="ECO:0000259" key="22">
    <source>
        <dbReference type="PROSITE" id="PS51462"/>
    </source>
</evidence>
<dbReference type="Pfam" id="PF00293">
    <property type="entry name" value="NUDIX"/>
    <property type="match status" value="1"/>
</dbReference>
<organism evidence="23 24">
    <name type="scientific">Deinococcus yavapaiensis KR-236</name>
    <dbReference type="NCBI Taxonomy" id="694435"/>
    <lineage>
        <taxon>Bacteria</taxon>
        <taxon>Thermotogati</taxon>
        <taxon>Deinococcota</taxon>
        <taxon>Deinococci</taxon>
        <taxon>Deinococcales</taxon>
        <taxon>Deinococcaceae</taxon>
        <taxon>Deinococcus</taxon>
    </lineage>
</organism>
<dbReference type="EC" id="3.6.1.56" evidence="11"/>
<dbReference type="GO" id="GO:0008828">
    <property type="term" value="F:dATP diphosphatase activity"/>
    <property type="evidence" value="ECO:0007669"/>
    <property type="project" value="UniProtKB-EC"/>
</dbReference>
<evidence type="ECO:0000256" key="19">
    <source>
        <dbReference type="ARBA" id="ARBA00048894"/>
    </source>
</evidence>
<comment type="function">
    <text evidence="21">Oxidized purine nucleoside triphosphate hydrolase which is a prominent sanitizer of the oxidized nucleotide pool. Catalyzes the hydrolysis of 2-oxo-dATP (2-hydroxy-dATP) into 2-oxo-dAMP. Also has a significant hydrolase activity toward 2-oxo-ATP, 8-oxo-dGTP and 8-oxo-dATP. Through the hydrolysis of oxidized purine nucleoside triphosphates, prevents their incorporation into DNA and the subsequent transversions A:T to C:G and G:C to T:A. Also catalyzes the hydrolysis of methylated purine nucleoside triphosphate preventing their integration into DNA. Through this antimutagenic activity protects cells from oxidative stress.</text>
</comment>
<dbReference type="GO" id="GO:0046872">
    <property type="term" value="F:metal ion binding"/>
    <property type="evidence" value="ECO:0007669"/>
    <property type="project" value="UniProtKB-KW"/>
</dbReference>
<evidence type="ECO:0000256" key="1">
    <source>
        <dbReference type="ARBA" id="ARBA00001946"/>
    </source>
</evidence>
<evidence type="ECO:0000256" key="11">
    <source>
        <dbReference type="ARBA" id="ARBA00026103"/>
    </source>
</evidence>
<dbReference type="InterPro" id="IPR000086">
    <property type="entry name" value="NUDIX_hydrolase_dom"/>
</dbReference>
<comment type="caution">
    <text evidence="23">The sequence shown here is derived from an EMBL/GenBank/DDBJ whole genome shotgun (WGS) entry which is preliminary data.</text>
</comment>
<dbReference type="Gene3D" id="3.90.79.10">
    <property type="entry name" value="Nucleoside Triphosphate Pyrophosphohydrolase"/>
    <property type="match status" value="1"/>
</dbReference>
<evidence type="ECO:0000256" key="9">
    <source>
        <dbReference type="ARBA" id="ARBA00024486"/>
    </source>
</evidence>
<evidence type="ECO:0000256" key="10">
    <source>
        <dbReference type="ARBA" id="ARBA00024596"/>
    </source>
</evidence>
<comment type="similarity">
    <text evidence="2">Belongs to the Nudix hydrolase family.</text>
</comment>
<evidence type="ECO:0000256" key="7">
    <source>
        <dbReference type="ARBA" id="ARBA00024448"/>
    </source>
</evidence>
<protein>
    <recommendedName>
        <fullName evidence="12">Oxidized purine nucleoside triphosphate hydrolase</fullName>
        <ecNumber evidence="11">3.6.1.56</ecNumber>
    </recommendedName>
    <alternativeName>
        <fullName evidence="16">2-hydroxy-dATP diphosphatase</fullName>
    </alternativeName>
    <alternativeName>
        <fullName evidence="15">7,8-dihydro-8-oxoguanine triphosphatase</fullName>
    </alternativeName>
    <alternativeName>
        <fullName evidence="14">8-oxo-dGTPase</fullName>
    </alternativeName>
    <alternativeName>
        <fullName evidence="17">Methylated purine nucleoside triphosphate hydrolase</fullName>
    </alternativeName>
    <alternativeName>
        <fullName evidence="13">Nucleoside diphosphate-linked moiety X motif 1</fullName>
    </alternativeName>
</protein>
<dbReference type="InterPro" id="IPR003563">
    <property type="entry name" value="8ODP"/>
</dbReference>
<evidence type="ECO:0000256" key="8">
    <source>
        <dbReference type="ARBA" id="ARBA00024459"/>
    </source>
</evidence>
<comment type="catalytic activity">
    <reaction evidence="9">
        <text>8-oxo-dGTP + H2O = 8-oxo-dGMP + diphosphate + H(+)</text>
        <dbReference type="Rhea" id="RHEA:31575"/>
        <dbReference type="ChEBI" id="CHEBI:15377"/>
        <dbReference type="ChEBI" id="CHEBI:15378"/>
        <dbReference type="ChEBI" id="CHEBI:33019"/>
        <dbReference type="ChEBI" id="CHEBI:63224"/>
        <dbReference type="ChEBI" id="CHEBI:77896"/>
    </reaction>
    <physiologicalReaction direction="left-to-right" evidence="9">
        <dbReference type="Rhea" id="RHEA:31576"/>
    </physiologicalReaction>
</comment>
<evidence type="ECO:0000256" key="18">
    <source>
        <dbReference type="ARBA" id="ARBA00048002"/>
    </source>
</evidence>
<dbReference type="OrthoDB" id="511483at2"/>
<evidence type="ECO:0000256" key="2">
    <source>
        <dbReference type="ARBA" id="ARBA00005582"/>
    </source>
</evidence>
<keyword evidence="6" id="KW-0460">Magnesium</keyword>
<comment type="catalytic activity">
    <reaction evidence="8">
        <text>2-oxo-dATP + H2O = 2-oxo-dAMP + diphosphate + H(+)</text>
        <dbReference type="Rhea" id="RHEA:31583"/>
        <dbReference type="ChEBI" id="CHEBI:15377"/>
        <dbReference type="ChEBI" id="CHEBI:15378"/>
        <dbReference type="ChEBI" id="CHEBI:33019"/>
        <dbReference type="ChEBI" id="CHEBI:63212"/>
        <dbReference type="ChEBI" id="CHEBI:77897"/>
        <dbReference type="EC" id="3.6.1.56"/>
    </reaction>
    <physiologicalReaction direction="left-to-right" evidence="8">
        <dbReference type="Rhea" id="RHEA:31584"/>
    </physiologicalReaction>
</comment>
<evidence type="ECO:0000256" key="12">
    <source>
        <dbReference type="ARBA" id="ARBA00026218"/>
    </source>
</evidence>
<comment type="cofactor">
    <cofactor evidence="1">
        <name>Mg(2+)</name>
        <dbReference type="ChEBI" id="CHEBI:18420"/>
    </cofactor>
</comment>
<dbReference type="GO" id="GO:0005737">
    <property type="term" value="C:cytoplasm"/>
    <property type="evidence" value="ECO:0007669"/>
    <property type="project" value="TreeGrafter"/>
</dbReference>
<dbReference type="PROSITE" id="PS00893">
    <property type="entry name" value="NUDIX_BOX"/>
    <property type="match status" value="1"/>
</dbReference>
<evidence type="ECO:0000256" key="15">
    <source>
        <dbReference type="ARBA" id="ARBA00030682"/>
    </source>
</evidence>
<evidence type="ECO:0000256" key="5">
    <source>
        <dbReference type="ARBA" id="ARBA00022801"/>
    </source>
</evidence>
<proteinExistence type="inferred from homology"/>
<keyword evidence="5" id="KW-0378">Hydrolase</keyword>
<evidence type="ECO:0000256" key="16">
    <source>
        <dbReference type="ARBA" id="ARBA00031927"/>
    </source>
</evidence>
<evidence type="ECO:0000256" key="14">
    <source>
        <dbReference type="ARBA" id="ARBA00030634"/>
    </source>
</evidence>
<dbReference type="PROSITE" id="PS51462">
    <property type="entry name" value="NUDIX"/>
    <property type="match status" value="1"/>
</dbReference>
<evidence type="ECO:0000256" key="17">
    <source>
        <dbReference type="ARBA" id="ARBA00032071"/>
    </source>
</evidence>
<comment type="catalytic activity">
    <reaction evidence="18">
        <text>N(6)-methyl-ATP + H2O = N(6)-methyl-AMP + diphosphate + H(+)</text>
        <dbReference type="Rhea" id="RHEA:67608"/>
        <dbReference type="ChEBI" id="CHEBI:15377"/>
        <dbReference type="ChEBI" id="CHEBI:15378"/>
        <dbReference type="ChEBI" id="CHEBI:33019"/>
        <dbReference type="ChEBI" id="CHEBI:144842"/>
        <dbReference type="ChEBI" id="CHEBI:172873"/>
    </reaction>
    <physiologicalReaction direction="left-to-right" evidence="18">
        <dbReference type="Rhea" id="RHEA:67609"/>
    </physiologicalReaction>
</comment>
<evidence type="ECO:0000313" key="23">
    <source>
        <dbReference type="EMBL" id="PYE55209.1"/>
    </source>
</evidence>
<comment type="subunit">
    <text evidence="3">Monomer.</text>
</comment>
<dbReference type="InterPro" id="IPR020084">
    <property type="entry name" value="NUDIX_hydrolase_CS"/>
</dbReference>
<evidence type="ECO:0000256" key="21">
    <source>
        <dbReference type="ARBA" id="ARBA00053094"/>
    </source>
</evidence>
<gene>
    <name evidence="23" type="ORF">DES52_10339</name>
</gene>
<evidence type="ECO:0000256" key="13">
    <source>
        <dbReference type="ARBA" id="ARBA00029673"/>
    </source>
</evidence>
<dbReference type="CDD" id="cd03427">
    <property type="entry name" value="NUDIX_MTH1_Nudt1"/>
    <property type="match status" value="1"/>
</dbReference>
<dbReference type="SUPFAM" id="SSF55811">
    <property type="entry name" value="Nudix"/>
    <property type="match status" value="1"/>
</dbReference>
<dbReference type="GO" id="GO:0042262">
    <property type="term" value="P:DNA protection"/>
    <property type="evidence" value="ECO:0007669"/>
    <property type="project" value="InterPro"/>
</dbReference>
<dbReference type="PRINTS" id="PR01403">
    <property type="entry name" value="8OXTPHPHTASE"/>
</dbReference>
<dbReference type="RefSeq" id="WP_110885579.1">
    <property type="nucleotide sequence ID" value="NZ_QJSX01000003.1"/>
</dbReference>
<accession>A0A318SL18</accession>